<evidence type="ECO:0000313" key="3">
    <source>
        <dbReference type="Proteomes" id="UP000280296"/>
    </source>
</evidence>
<keyword evidence="3" id="KW-1185">Reference proteome</keyword>
<dbReference type="RefSeq" id="WP_126727912.1">
    <property type="nucleotide sequence ID" value="NZ_RYZH01000072.1"/>
</dbReference>
<organism evidence="2 3">
    <name type="scientific">Tautonia sociabilis</name>
    <dbReference type="NCBI Taxonomy" id="2080755"/>
    <lineage>
        <taxon>Bacteria</taxon>
        <taxon>Pseudomonadati</taxon>
        <taxon>Planctomycetota</taxon>
        <taxon>Planctomycetia</taxon>
        <taxon>Isosphaerales</taxon>
        <taxon>Isosphaeraceae</taxon>
        <taxon>Tautonia</taxon>
    </lineage>
</organism>
<dbReference type="AlphaFoldDB" id="A0A432MDG7"/>
<accession>A0A432MDG7</accession>
<reference evidence="2 3" key="1">
    <citation type="submission" date="2018-12" db="EMBL/GenBank/DDBJ databases">
        <authorList>
            <person name="Toschakov S.V."/>
        </authorList>
    </citation>
    <scope>NUCLEOTIDE SEQUENCE [LARGE SCALE GENOMIC DNA]</scope>
    <source>
        <strain evidence="2 3">GM2012</strain>
    </source>
</reference>
<dbReference type="OrthoDB" id="9885820at2"/>
<reference evidence="2 3" key="2">
    <citation type="submission" date="2019-01" db="EMBL/GenBank/DDBJ databases">
        <title>Tautonia sociabilis, a novel thermotolerant planctomycete of Isosphaeraceae family, isolated from a 4000 m deep subterranean habitat.</title>
        <authorList>
            <person name="Kovaleva O.L."/>
            <person name="Elcheninov A.G."/>
            <person name="Van Heerden E."/>
            <person name="Toshchakov S.V."/>
            <person name="Novikov A."/>
            <person name="Bonch-Osmolovskaya E.A."/>
            <person name="Kublanov I.V."/>
        </authorList>
    </citation>
    <scope>NUCLEOTIDE SEQUENCE [LARGE SCALE GENOMIC DNA]</scope>
    <source>
        <strain evidence="2 3">GM2012</strain>
    </source>
</reference>
<name>A0A432MDG7_9BACT</name>
<gene>
    <name evidence="2" type="ORF">TsocGM_23565</name>
</gene>
<dbReference type="Proteomes" id="UP000280296">
    <property type="component" value="Unassembled WGS sequence"/>
</dbReference>
<feature type="coiled-coil region" evidence="1">
    <location>
        <begin position="57"/>
        <end position="84"/>
    </location>
</feature>
<comment type="caution">
    <text evidence="2">The sequence shown here is derived from an EMBL/GenBank/DDBJ whole genome shotgun (WGS) entry which is preliminary data.</text>
</comment>
<evidence type="ECO:0000256" key="1">
    <source>
        <dbReference type="SAM" id="Coils"/>
    </source>
</evidence>
<protein>
    <submittedName>
        <fullName evidence="2">Uncharacterized protein</fullName>
    </submittedName>
</protein>
<sequence length="96" mass="10835">MKRLIKSTIKRIWGLTNVVRRPLRRKLDALLGGTIRDPIAQHLHALNVSHHEMNIALNSCIREIARLELQVEELRLQLLEGRGDADSPDDRGAVAA</sequence>
<keyword evidence="1" id="KW-0175">Coiled coil</keyword>
<evidence type="ECO:0000313" key="2">
    <source>
        <dbReference type="EMBL" id="RUL82336.1"/>
    </source>
</evidence>
<proteinExistence type="predicted"/>
<dbReference type="EMBL" id="RYZH01000072">
    <property type="protein sequence ID" value="RUL82336.1"/>
    <property type="molecule type" value="Genomic_DNA"/>
</dbReference>